<comment type="caution">
    <text evidence="2">The sequence shown here is derived from an EMBL/GenBank/DDBJ whole genome shotgun (WGS) entry which is preliminary data.</text>
</comment>
<feature type="non-terminal residue" evidence="2">
    <location>
        <position position="131"/>
    </location>
</feature>
<gene>
    <name evidence="2" type="ORF">F441_22477</name>
</gene>
<reference evidence="2 3" key="1">
    <citation type="submission" date="2013-11" db="EMBL/GenBank/DDBJ databases">
        <title>The Genome Sequence of Phytophthora parasitica CJ01A1.</title>
        <authorList>
            <consortium name="The Broad Institute Genomics Platform"/>
            <person name="Russ C."/>
            <person name="Tyler B."/>
            <person name="Panabieres F."/>
            <person name="Shan W."/>
            <person name="Tripathy S."/>
            <person name="Grunwald N."/>
            <person name="Machado M."/>
            <person name="Johnson C.S."/>
            <person name="Walker B."/>
            <person name="Young S.K."/>
            <person name="Zeng Q."/>
            <person name="Gargeya S."/>
            <person name="Fitzgerald M."/>
            <person name="Haas B."/>
            <person name="Abouelleil A."/>
            <person name="Allen A.W."/>
            <person name="Alvarado L."/>
            <person name="Arachchi H.M."/>
            <person name="Berlin A.M."/>
            <person name="Chapman S.B."/>
            <person name="Gainer-Dewar J."/>
            <person name="Goldberg J."/>
            <person name="Griggs A."/>
            <person name="Gujja S."/>
            <person name="Hansen M."/>
            <person name="Howarth C."/>
            <person name="Imamovic A."/>
            <person name="Ireland A."/>
            <person name="Larimer J."/>
            <person name="McCowan C."/>
            <person name="Murphy C."/>
            <person name="Pearson M."/>
            <person name="Poon T.W."/>
            <person name="Priest M."/>
            <person name="Roberts A."/>
            <person name="Saif S."/>
            <person name="Shea T."/>
            <person name="Sisk P."/>
            <person name="Sykes S."/>
            <person name="Wortman J."/>
            <person name="Nusbaum C."/>
            <person name="Birren B."/>
        </authorList>
    </citation>
    <scope>NUCLEOTIDE SEQUENCE [LARGE SCALE GENOMIC DNA]</scope>
    <source>
        <strain evidence="2 3">CJ01A1</strain>
    </source>
</reference>
<organism evidence="2 3">
    <name type="scientific">Phytophthora nicotianae CJ01A1</name>
    <dbReference type="NCBI Taxonomy" id="1317063"/>
    <lineage>
        <taxon>Eukaryota</taxon>
        <taxon>Sar</taxon>
        <taxon>Stramenopiles</taxon>
        <taxon>Oomycota</taxon>
        <taxon>Peronosporomycetes</taxon>
        <taxon>Peronosporales</taxon>
        <taxon>Peronosporaceae</taxon>
        <taxon>Phytophthora</taxon>
    </lineage>
</organism>
<accession>W2VR15</accession>
<evidence type="ECO:0000313" key="2">
    <source>
        <dbReference type="EMBL" id="ETP00103.1"/>
    </source>
</evidence>
<proteinExistence type="predicted"/>
<dbReference type="EMBL" id="ANIX01004716">
    <property type="protein sequence ID" value="ETP00103.1"/>
    <property type="molecule type" value="Genomic_DNA"/>
</dbReference>
<evidence type="ECO:0000256" key="1">
    <source>
        <dbReference type="SAM" id="MobiDB-lite"/>
    </source>
</evidence>
<dbReference type="OrthoDB" id="125572at2759"/>
<dbReference type="Proteomes" id="UP000018958">
    <property type="component" value="Unassembled WGS sequence"/>
</dbReference>
<name>W2VR15_PHYNI</name>
<dbReference type="AlphaFoldDB" id="W2VR15"/>
<sequence length="131" mass="14833">MQTAPATPTQRPTAHQAEDVEMPSGGRHRTLRKMDSKPPLFDGDIDGVKINSIFFQFESYFTFKSYDLALDGAIVGLPMCERKRCHLEQLRLVPLEPTFAKEVFLKGVTSANLRKQTLRKNPETLEEAIPE</sequence>
<feature type="compositionally biased region" description="Low complexity" evidence="1">
    <location>
        <begin position="1"/>
        <end position="15"/>
    </location>
</feature>
<feature type="region of interest" description="Disordered" evidence="1">
    <location>
        <begin position="1"/>
        <end position="37"/>
    </location>
</feature>
<evidence type="ECO:0000313" key="3">
    <source>
        <dbReference type="Proteomes" id="UP000018958"/>
    </source>
</evidence>
<protein>
    <submittedName>
        <fullName evidence="2">Uncharacterized protein</fullName>
    </submittedName>
</protein>